<dbReference type="Pfam" id="PF00566">
    <property type="entry name" value="RabGAP-TBC"/>
    <property type="match status" value="1"/>
</dbReference>
<dbReference type="AlphaFoldDB" id="A0A1M8ABK2"/>
<evidence type="ECO:0000313" key="4">
    <source>
        <dbReference type="Proteomes" id="UP000186303"/>
    </source>
</evidence>
<dbReference type="GO" id="GO:0005794">
    <property type="term" value="C:Golgi apparatus"/>
    <property type="evidence" value="ECO:0007669"/>
    <property type="project" value="TreeGrafter"/>
</dbReference>
<dbReference type="OrthoDB" id="26371at2759"/>
<dbReference type="FunFam" id="1.10.472.80:FF:000001">
    <property type="entry name" value="TBC1 domain family member 22B"/>
    <property type="match status" value="1"/>
</dbReference>
<evidence type="ECO:0000259" key="2">
    <source>
        <dbReference type="PROSITE" id="PS50086"/>
    </source>
</evidence>
<feature type="region of interest" description="Disordered" evidence="1">
    <location>
        <begin position="1"/>
        <end position="99"/>
    </location>
</feature>
<evidence type="ECO:0000256" key="1">
    <source>
        <dbReference type="SAM" id="MobiDB-lite"/>
    </source>
</evidence>
<accession>A0A1M8ABK2</accession>
<dbReference type="VEuPathDB" id="FungiDB:MSYG_4161"/>
<feature type="compositionally biased region" description="Pro residues" evidence="1">
    <location>
        <begin position="67"/>
        <end position="82"/>
    </location>
</feature>
<keyword evidence="4" id="KW-1185">Reference proteome</keyword>
<gene>
    <name evidence="3" type="ORF">MSYG_4161</name>
</gene>
<dbReference type="STRING" id="1230383.A0A1M8ABK2"/>
<dbReference type="Gene3D" id="1.10.10.750">
    <property type="entry name" value="Ypt/Rab-GAP domain of gyp1p, domain 1"/>
    <property type="match status" value="1"/>
</dbReference>
<dbReference type="SUPFAM" id="SSF47923">
    <property type="entry name" value="Ypt/Rab-GAP domain of gyp1p"/>
    <property type="match status" value="2"/>
</dbReference>
<dbReference type="PROSITE" id="PS50086">
    <property type="entry name" value="TBC_RABGAP"/>
    <property type="match status" value="1"/>
</dbReference>
<dbReference type="Proteomes" id="UP000186303">
    <property type="component" value="Chromosome 7"/>
</dbReference>
<dbReference type="PANTHER" id="PTHR22957">
    <property type="entry name" value="TBC1 DOMAIN FAMILY MEMBER GTPASE-ACTIVATING PROTEIN"/>
    <property type="match status" value="1"/>
</dbReference>
<dbReference type="FunFam" id="1.10.8.270:FF:000037">
    <property type="entry name" value="TBC1 domain family member 22A"/>
    <property type="match status" value="1"/>
</dbReference>
<dbReference type="SMART" id="SM00164">
    <property type="entry name" value="TBC"/>
    <property type="match status" value="1"/>
</dbReference>
<reference evidence="4" key="1">
    <citation type="journal article" date="2017" name="Nucleic Acids Res.">
        <title>Proteogenomics produces comprehensive and highly accurate protein-coding gene annotation in a complete genome assembly of Malassezia sympodialis.</title>
        <authorList>
            <person name="Zhu Y."/>
            <person name="Engstroem P.G."/>
            <person name="Tellgren-Roth C."/>
            <person name="Baudo C.D."/>
            <person name="Kennell J.C."/>
            <person name="Sun S."/>
            <person name="Billmyre R.B."/>
            <person name="Schroeder M.S."/>
            <person name="Andersson A."/>
            <person name="Holm T."/>
            <person name="Sigurgeirsson B."/>
            <person name="Wu G."/>
            <person name="Sankaranarayanan S.R."/>
            <person name="Siddharthan R."/>
            <person name="Sanyal K."/>
            <person name="Lundeberg J."/>
            <person name="Nystedt B."/>
            <person name="Boekhout T."/>
            <person name="Dawson T.L. Jr."/>
            <person name="Heitman J."/>
            <person name="Scheynius A."/>
            <person name="Lehtioe J."/>
        </authorList>
    </citation>
    <scope>NUCLEOTIDE SEQUENCE [LARGE SCALE GENOMIC DNA]</scope>
    <source>
        <strain evidence="4">ATCC 42132</strain>
    </source>
</reference>
<feature type="domain" description="Rab-GAP TBC" evidence="2">
    <location>
        <begin position="248"/>
        <end position="472"/>
    </location>
</feature>
<dbReference type="GO" id="GO:0005096">
    <property type="term" value="F:GTPase activator activity"/>
    <property type="evidence" value="ECO:0007669"/>
    <property type="project" value="TreeGrafter"/>
</dbReference>
<dbReference type="EMBL" id="LT671827">
    <property type="protein sequence ID" value="SHO79811.1"/>
    <property type="molecule type" value="Genomic_DNA"/>
</dbReference>
<dbReference type="InterPro" id="IPR000195">
    <property type="entry name" value="Rab-GAP-TBC_dom"/>
</dbReference>
<organism evidence="3 4">
    <name type="scientific">Malassezia sympodialis (strain ATCC 42132)</name>
    <name type="common">Atopic eczema-associated yeast</name>
    <dbReference type="NCBI Taxonomy" id="1230383"/>
    <lineage>
        <taxon>Eukaryota</taxon>
        <taxon>Fungi</taxon>
        <taxon>Dikarya</taxon>
        <taxon>Basidiomycota</taxon>
        <taxon>Ustilaginomycotina</taxon>
        <taxon>Malasseziomycetes</taxon>
        <taxon>Malasseziales</taxon>
        <taxon>Malasseziaceae</taxon>
        <taxon>Malassezia</taxon>
    </lineage>
</organism>
<dbReference type="Gene3D" id="1.10.8.270">
    <property type="entry name" value="putative rabgap domain of human tbc1 domain family member 14 like domains"/>
    <property type="match status" value="1"/>
</dbReference>
<sequence>MPRALRSSPGRRSRSVPDAWDDAAWASQSDDDEFVARMATEPVHDTRPPPPTRGATWTPLTRDMTPPASPPAPPPAAAPPRAPAERAAPAPAPGPRADDADGLVVRWAERSMQMSSPVLDACDEAHLEALVEDPMHLLRKEAVSVPVPEPAPLTEPVYATEDVAQTSMSAWASAAAFDPLATMNDGVFMAPTAPPPAPKRTVRLAPETPAVLRHQVSSRTLRKQQSLRDCLASDDVDLRALRTLAWNGVPPEMRPVVWPLLLGYLPRTASIRTSTLARKRAEYAAGVERAFARGTDALDRAAWHQIRIDVPRTNPGLRLWQQAETQRALERILYMWAIRHPASGYVQGINDLATPFFEVFLSAYIDTDPETFELASLPPRVRAALEADTFWCLTKLLDGIQDNYIVAQPGIRRQLSVMSDVVARMDAPLHAHLAAQGVEYMQFSFRWMNCLLMREMSVKSIMRLWDTYLAEGTDAFSDFHPFVCAVFLHRWRDELLSMDFQGIILFLQSLPTQAWCDKDAELLLSEAFMYKALFGHSAHLGG</sequence>
<dbReference type="Gene3D" id="1.10.472.80">
    <property type="entry name" value="Ypt/Rab-GAP domain of gyp1p, domain 3"/>
    <property type="match status" value="1"/>
</dbReference>
<proteinExistence type="predicted"/>
<name>A0A1M8ABK2_MALS4</name>
<protein>
    <submittedName>
        <fullName evidence="3">Similar to S.cerevisiae protein GYP1 (Cis-golgi GTPase-activating protein (GAP) for yeast Rabs)</fullName>
    </submittedName>
</protein>
<dbReference type="PANTHER" id="PTHR22957:SF26">
    <property type="entry name" value="LD44506P"/>
    <property type="match status" value="1"/>
</dbReference>
<evidence type="ECO:0000313" key="3">
    <source>
        <dbReference type="EMBL" id="SHO79811.1"/>
    </source>
</evidence>
<dbReference type="InterPro" id="IPR035969">
    <property type="entry name" value="Rab-GAP_TBC_sf"/>
</dbReference>
<dbReference type="OMA" id="AWHQIRI"/>